<keyword evidence="3" id="KW-1185">Reference proteome</keyword>
<accession>A0ABR2ZQX6</accession>
<evidence type="ECO:0000313" key="2">
    <source>
        <dbReference type="EMBL" id="KAL0063574.1"/>
    </source>
</evidence>
<comment type="caution">
    <text evidence="2">The sequence shown here is derived from an EMBL/GenBank/DDBJ whole genome shotgun (WGS) entry which is preliminary data.</text>
</comment>
<organism evidence="2 3">
    <name type="scientific">Marasmius tenuissimus</name>
    <dbReference type="NCBI Taxonomy" id="585030"/>
    <lineage>
        <taxon>Eukaryota</taxon>
        <taxon>Fungi</taxon>
        <taxon>Dikarya</taxon>
        <taxon>Basidiomycota</taxon>
        <taxon>Agaricomycotina</taxon>
        <taxon>Agaricomycetes</taxon>
        <taxon>Agaricomycetidae</taxon>
        <taxon>Agaricales</taxon>
        <taxon>Marasmiineae</taxon>
        <taxon>Marasmiaceae</taxon>
        <taxon>Marasmius</taxon>
    </lineage>
</organism>
<protein>
    <submittedName>
        <fullName evidence="2">Uncharacterized protein</fullName>
    </submittedName>
</protein>
<feature type="compositionally biased region" description="Acidic residues" evidence="1">
    <location>
        <begin position="69"/>
        <end position="78"/>
    </location>
</feature>
<feature type="compositionally biased region" description="Polar residues" evidence="1">
    <location>
        <begin position="1"/>
        <end position="24"/>
    </location>
</feature>
<gene>
    <name evidence="2" type="ORF">AAF712_009491</name>
</gene>
<evidence type="ECO:0000313" key="3">
    <source>
        <dbReference type="Proteomes" id="UP001437256"/>
    </source>
</evidence>
<feature type="region of interest" description="Disordered" evidence="1">
    <location>
        <begin position="1"/>
        <end position="123"/>
    </location>
</feature>
<reference evidence="2 3" key="1">
    <citation type="submission" date="2024-05" db="EMBL/GenBank/DDBJ databases">
        <title>A draft genome resource for the thread blight pathogen Marasmius tenuissimus strain MS-2.</title>
        <authorList>
            <person name="Yulfo-Soto G.E."/>
            <person name="Baruah I.K."/>
            <person name="Amoako-Attah I."/>
            <person name="Bukari Y."/>
            <person name="Meinhardt L.W."/>
            <person name="Bailey B.A."/>
            <person name="Cohen S.P."/>
        </authorList>
    </citation>
    <scope>NUCLEOTIDE SEQUENCE [LARGE SCALE GENOMIC DNA]</scope>
    <source>
        <strain evidence="2 3">MS-2</strain>
    </source>
</reference>
<evidence type="ECO:0000256" key="1">
    <source>
        <dbReference type="SAM" id="MobiDB-lite"/>
    </source>
</evidence>
<sequence>MFSDESGSLSTATSPSWARTITKTYTRKVEERSPGKVTIRTTSRTSKEAVTKTPVPTARPPREPTPHEDFDDSDDPNEDATISFATDSEDESHPTSPPPSWMNLTAYTTASSQPPTRPSSTVIPAVPAAHVGDPVAAGAGNPGNEGAVSAYYEARYPGLVPHLDKIDVHPTKFKLYYVVTGGTSVGIFTDW</sequence>
<feature type="compositionally biased region" description="Polar residues" evidence="1">
    <location>
        <begin position="102"/>
        <end position="122"/>
    </location>
</feature>
<name>A0ABR2ZQX6_9AGAR</name>
<dbReference type="EMBL" id="JBBXMP010000078">
    <property type="protein sequence ID" value="KAL0063574.1"/>
    <property type="molecule type" value="Genomic_DNA"/>
</dbReference>
<dbReference type="Proteomes" id="UP001437256">
    <property type="component" value="Unassembled WGS sequence"/>
</dbReference>
<proteinExistence type="predicted"/>